<proteinExistence type="predicted"/>
<evidence type="ECO:0000313" key="2">
    <source>
        <dbReference type="Proteomes" id="UP000505355"/>
    </source>
</evidence>
<organism evidence="1 2">
    <name type="scientific">Mucilaginibacter mali</name>
    <dbReference type="NCBI Taxonomy" id="2740462"/>
    <lineage>
        <taxon>Bacteria</taxon>
        <taxon>Pseudomonadati</taxon>
        <taxon>Bacteroidota</taxon>
        <taxon>Sphingobacteriia</taxon>
        <taxon>Sphingobacteriales</taxon>
        <taxon>Sphingobacteriaceae</taxon>
        <taxon>Mucilaginibacter</taxon>
    </lineage>
</organism>
<dbReference type="AlphaFoldDB" id="A0A7D4Q391"/>
<gene>
    <name evidence="1" type="ORF">HQ865_10370</name>
</gene>
<keyword evidence="2" id="KW-1185">Reference proteome</keyword>
<dbReference type="KEGG" id="mmab:HQ865_10370"/>
<evidence type="ECO:0000313" key="1">
    <source>
        <dbReference type="EMBL" id="QKJ30147.1"/>
    </source>
</evidence>
<reference evidence="1 2" key="1">
    <citation type="submission" date="2020-05" db="EMBL/GenBank/DDBJ databases">
        <title>Mucilaginibacter mali sp. nov.</title>
        <authorList>
            <person name="Kim H.S."/>
            <person name="Lee K.C."/>
            <person name="Suh M.K."/>
            <person name="Kim J.-S."/>
            <person name="Han K.-I."/>
            <person name="Eom M.K."/>
            <person name="Shin Y.K."/>
            <person name="Lee J.-S."/>
        </authorList>
    </citation>
    <scope>NUCLEOTIDE SEQUENCE [LARGE SCALE GENOMIC DNA]</scope>
    <source>
        <strain evidence="1 2">G2-14</strain>
    </source>
</reference>
<dbReference type="RefSeq" id="WP_173414835.1">
    <property type="nucleotide sequence ID" value="NZ_CP054139.1"/>
</dbReference>
<dbReference type="Proteomes" id="UP000505355">
    <property type="component" value="Chromosome"/>
</dbReference>
<name>A0A7D4Q391_9SPHI</name>
<protein>
    <submittedName>
        <fullName evidence="1">Uncharacterized protein</fullName>
    </submittedName>
</protein>
<sequence length="88" mass="10236">MNTYQQKWIDILNNAGLQGWEITPVGDDIMVVMPHITDLKVIRDNLPTIIGQLSLDIEEPAKRLRFIIKNGYEEFDYVINPNYSDLEE</sequence>
<dbReference type="EMBL" id="CP054139">
    <property type="protein sequence ID" value="QKJ30147.1"/>
    <property type="molecule type" value="Genomic_DNA"/>
</dbReference>
<accession>A0A7D4Q391</accession>